<keyword evidence="6 7" id="KW-0472">Membrane</keyword>
<evidence type="ECO:0000313" key="9">
    <source>
        <dbReference type="EMBL" id="MBC8532577.1"/>
    </source>
</evidence>
<dbReference type="EMBL" id="JACRSN010000001">
    <property type="protein sequence ID" value="MBC8532577.1"/>
    <property type="molecule type" value="Genomic_DNA"/>
</dbReference>
<feature type="transmembrane region" description="Helical" evidence="7">
    <location>
        <begin position="107"/>
        <end position="127"/>
    </location>
</feature>
<protein>
    <submittedName>
        <fullName evidence="9">Carbohydrate ABC transporter permease</fullName>
    </submittedName>
</protein>
<dbReference type="PROSITE" id="PS50928">
    <property type="entry name" value="ABC_TM1"/>
    <property type="match status" value="1"/>
</dbReference>
<reference evidence="9" key="1">
    <citation type="submission" date="2020-08" db="EMBL/GenBank/DDBJ databases">
        <title>Genome public.</title>
        <authorList>
            <person name="Liu C."/>
            <person name="Sun Q."/>
        </authorList>
    </citation>
    <scope>NUCLEOTIDE SEQUENCE</scope>
    <source>
        <strain evidence="9">NSJ-40</strain>
    </source>
</reference>
<evidence type="ECO:0000256" key="5">
    <source>
        <dbReference type="ARBA" id="ARBA00022989"/>
    </source>
</evidence>
<dbReference type="InterPro" id="IPR035906">
    <property type="entry name" value="MetI-like_sf"/>
</dbReference>
<feature type="transmembrane region" description="Helical" evidence="7">
    <location>
        <begin position="182"/>
        <end position="207"/>
    </location>
</feature>
<feature type="transmembrane region" description="Helical" evidence="7">
    <location>
        <begin position="75"/>
        <end position="95"/>
    </location>
</feature>
<organism evidence="9 10">
    <name type="scientific">Yeguia hominis</name>
    <dbReference type="NCBI Taxonomy" id="2763662"/>
    <lineage>
        <taxon>Bacteria</taxon>
        <taxon>Bacillati</taxon>
        <taxon>Bacillota</taxon>
        <taxon>Clostridia</taxon>
        <taxon>Eubacteriales</taxon>
        <taxon>Yeguiaceae</taxon>
        <taxon>Yeguia</taxon>
    </lineage>
</organism>
<feature type="domain" description="ABC transmembrane type-1" evidence="8">
    <location>
        <begin position="71"/>
        <end position="262"/>
    </location>
</feature>
<dbReference type="Pfam" id="PF00528">
    <property type="entry name" value="BPD_transp_1"/>
    <property type="match status" value="1"/>
</dbReference>
<keyword evidence="5 7" id="KW-1133">Transmembrane helix</keyword>
<dbReference type="CDD" id="cd06261">
    <property type="entry name" value="TM_PBP2"/>
    <property type="match status" value="1"/>
</dbReference>
<keyword evidence="2 7" id="KW-0813">Transport</keyword>
<comment type="similarity">
    <text evidence="7">Belongs to the binding-protein-dependent transport system permease family.</text>
</comment>
<sequence>MGKCRKIIGQSFMKLFIAAIFILNLYPFLWLFLSSLKKDYEYARPMYMLPEGLYFQNYVNAIKVSNVGLMFKNTVIVTFVSILAAWILSVTLAFGVTRMKWRFSKAVLLYVQIGMFIPPFVLLLPLFLTLQSLGVLNTLFGLVIVFGSGISMPVYLLSGFYRYVPAEIMEASVIDGCNIYKMFFKIVMPMSLNGYITVIMLIFTGIWNDLLISQTFVSSNSKRMLQAGLVMFLDAWGGRDWGSTFAVICISIFPTVALYLLLNNKIIDGLAAGAVKG</sequence>
<proteinExistence type="inferred from homology"/>
<evidence type="ECO:0000256" key="7">
    <source>
        <dbReference type="RuleBase" id="RU363032"/>
    </source>
</evidence>
<evidence type="ECO:0000256" key="4">
    <source>
        <dbReference type="ARBA" id="ARBA00022692"/>
    </source>
</evidence>
<evidence type="ECO:0000256" key="6">
    <source>
        <dbReference type="ARBA" id="ARBA00023136"/>
    </source>
</evidence>
<comment type="caution">
    <text evidence="9">The sequence shown here is derived from an EMBL/GenBank/DDBJ whole genome shotgun (WGS) entry which is preliminary data.</text>
</comment>
<dbReference type="RefSeq" id="WP_249317779.1">
    <property type="nucleotide sequence ID" value="NZ_JACRSN010000001.1"/>
</dbReference>
<evidence type="ECO:0000313" key="10">
    <source>
        <dbReference type="Proteomes" id="UP000651482"/>
    </source>
</evidence>
<accession>A0A926HLY4</accession>
<dbReference type="Gene3D" id="1.10.3720.10">
    <property type="entry name" value="MetI-like"/>
    <property type="match status" value="1"/>
</dbReference>
<dbReference type="PANTHER" id="PTHR32243">
    <property type="entry name" value="MALTOSE TRANSPORT SYSTEM PERMEASE-RELATED"/>
    <property type="match status" value="1"/>
</dbReference>
<name>A0A926HLY4_9FIRM</name>
<evidence type="ECO:0000259" key="8">
    <source>
        <dbReference type="PROSITE" id="PS50928"/>
    </source>
</evidence>
<feature type="transmembrane region" description="Helical" evidence="7">
    <location>
        <begin position="12"/>
        <end position="33"/>
    </location>
</feature>
<dbReference type="Proteomes" id="UP000651482">
    <property type="component" value="Unassembled WGS sequence"/>
</dbReference>
<evidence type="ECO:0000256" key="1">
    <source>
        <dbReference type="ARBA" id="ARBA00004651"/>
    </source>
</evidence>
<feature type="transmembrane region" description="Helical" evidence="7">
    <location>
        <begin position="241"/>
        <end position="262"/>
    </location>
</feature>
<dbReference type="GO" id="GO:0055085">
    <property type="term" value="P:transmembrane transport"/>
    <property type="evidence" value="ECO:0007669"/>
    <property type="project" value="InterPro"/>
</dbReference>
<dbReference type="GO" id="GO:0005886">
    <property type="term" value="C:plasma membrane"/>
    <property type="evidence" value="ECO:0007669"/>
    <property type="project" value="UniProtKB-SubCell"/>
</dbReference>
<keyword evidence="10" id="KW-1185">Reference proteome</keyword>
<keyword evidence="4 7" id="KW-0812">Transmembrane</keyword>
<evidence type="ECO:0000256" key="2">
    <source>
        <dbReference type="ARBA" id="ARBA00022448"/>
    </source>
</evidence>
<dbReference type="SUPFAM" id="SSF161098">
    <property type="entry name" value="MetI-like"/>
    <property type="match status" value="1"/>
</dbReference>
<evidence type="ECO:0000256" key="3">
    <source>
        <dbReference type="ARBA" id="ARBA00022475"/>
    </source>
</evidence>
<comment type="subcellular location">
    <subcellularLocation>
        <location evidence="1 7">Cell membrane</location>
        <topology evidence="1 7">Multi-pass membrane protein</topology>
    </subcellularLocation>
</comment>
<dbReference type="InterPro" id="IPR050901">
    <property type="entry name" value="BP-dep_ABC_trans_perm"/>
</dbReference>
<dbReference type="AlphaFoldDB" id="A0A926HLY4"/>
<gene>
    <name evidence="9" type="ORF">IAG03_00885</name>
</gene>
<feature type="transmembrane region" description="Helical" evidence="7">
    <location>
        <begin position="139"/>
        <end position="161"/>
    </location>
</feature>
<dbReference type="InterPro" id="IPR000515">
    <property type="entry name" value="MetI-like"/>
</dbReference>
<keyword evidence="3" id="KW-1003">Cell membrane</keyword>
<dbReference type="PANTHER" id="PTHR32243:SF24">
    <property type="entry name" value="DIACETYLCHITOBIOSE UPTAKE SYSTEM PERMEASE PROTEIN NGCG"/>
    <property type="match status" value="1"/>
</dbReference>